<dbReference type="Pfam" id="PF13499">
    <property type="entry name" value="EF-hand_7"/>
    <property type="match status" value="1"/>
</dbReference>
<name>G0UV50_TRYCI</name>
<sequence length="176" mass="19703">MEAESSDAGPSSEEMRELMENTCLSESQIFRLYERFTALDRGGKGCISHSDLQSLSSKPLLCRVLTVMNTRGGGEISFVEFAKAFSVFLPDANEKDKLRFAFSIYDIDGDGKISNRDLNDALKLMTGPNMTDVQLQQIVDKTFIEVDFDNDGYITFADFEKLTPLIGPPDPYVLEF</sequence>
<dbReference type="SUPFAM" id="SSF47473">
    <property type="entry name" value="EF-hand"/>
    <property type="match status" value="1"/>
</dbReference>
<evidence type="ECO:0000259" key="4">
    <source>
        <dbReference type="PROSITE" id="PS50222"/>
    </source>
</evidence>
<proteinExistence type="predicted"/>
<reference evidence="5" key="1">
    <citation type="journal article" date="2012" name="Proc. Natl. Acad. Sci. U.S.A.">
        <title>Antigenic diversity is generated by distinct evolutionary mechanisms in African trypanosome species.</title>
        <authorList>
            <person name="Jackson A.P."/>
            <person name="Berry A."/>
            <person name="Aslett M."/>
            <person name="Allison H.C."/>
            <person name="Burton P."/>
            <person name="Vavrova-Anderson J."/>
            <person name="Brown R."/>
            <person name="Browne H."/>
            <person name="Corton N."/>
            <person name="Hauser H."/>
            <person name="Gamble J."/>
            <person name="Gilderthorp R."/>
            <person name="Marcello L."/>
            <person name="McQuillan J."/>
            <person name="Otto T.D."/>
            <person name="Quail M.A."/>
            <person name="Sanders M.J."/>
            <person name="van Tonder A."/>
            <person name="Ginger M.L."/>
            <person name="Field M.C."/>
            <person name="Barry J.D."/>
            <person name="Hertz-Fowler C."/>
            <person name="Berriman M."/>
        </authorList>
    </citation>
    <scope>NUCLEOTIDE SEQUENCE</scope>
    <source>
        <strain evidence="5">IL3000</strain>
    </source>
</reference>
<organism evidence="5">
    <name type="scientific">Trypanosoma congolense (strain IL3000)</name>
    <dbReference type="NCBI Taxonomy" id="1068625"/>
    <lineage>
        <taxon>Eukaryota</taxon>
        <taxon>Discoba</taxon>
        <taxon>Euglenozoa</taxon>
        <taxon>Kinetoplastea</taxon>
        <taxon>Metakinetoplastina</taxon>
        <taxon>Trypanosomatida</taxon>
        <taxon>Trypanosomatidae</taxon>
        <taxon>Trypanosoma</taxon>
        <taxon>Nannomonas</taxon>
    </lineage>
</organism>
<feature type="domain" description="EF-hand" evidence="4">
    <location>
        <begin position="93"/>
        <end position="128"/>
    </location>
</feature>
<gene>
    <name evidence="5" type="ORF">TCIL3000_10_230</name>
</gene>
<dbReference type="CDD" id="cd00051">
    <property type="entry name" value="EFh"/>
    <property type="match status" value="1"/>
</dbReference>
<keyword evidence="2" id="KW-0677">Repeat</keyword>
<evidence type="ECO:0000256" key="2">
    <source>
        <dbReference type="ARBA" id="ARBA00022737"/>
    </source>
</evidence>
<dbReference type="InterPro" id="IPR011992">
    <property type="entry name" value="EF-hand-dom_pair"/>
</dbReference>
<dbReference type="GO" id="GO:0005509">
    <property type="term" value="F:calcium ion binding"/>
    <property type="evidence" value="ECO:0007669"/>
    <property type="project" value="InterPro"/>
</dbReference>
<dbReference type="EMBL" id="HE575323">
    <property type="protein sequence ID" value="CCC93264.1"/>
    <property type="molecule type" value="Genomic_DNA"/>
</dbReference>
<dbReference type="VEuPathDB" id="TriTrypDB:TcIL3000_10_230"/>
<evidence type="ECO:0000256" key="1">
    <source>
        <dbReference type="ARBA" id="ARBA00022723"/>
    </source>
</evidence>
<dbReference type="SMART" id="SM00054">
    <property type="entry name" value="EFh"/>
    <property type="match status" value="2"/>
</dbReference>
<evidence type="ECO:0000313" key="5">
    <source>
        <dbReference type="EMBL" id="CCC93264.1"/>
    </source>
</evidence>
<keyword evidence="1" id="KW-0479">Metal-binding</keyword>
<dbReference type="PROSITE" id="PS50222">
    <property type="entry name" value="EF_HAND_2"/>
    <property type="match status" value="2"/>
</dbReference>
<evidence type="ECO:0000256" key="3">
    <source>
        <dbReference type="ARBA" id="ARBA00022837"/>
    </source>
</evidence>
<dbReference type="FunFam" id="1.10.238.10:FF:000003">
    <property type="entry name" value="Calmodulin A"/>
    <property type="match status" value="1"/>
</dbReference>
<feature type="domain" description="EF-hand" evidence="4">
    <location>
        <begin position="134"/>
        <end position="169"/>
    </location>
</feature>
<dbReference type="AlphaFoldDB" id="G0UV50"/>
<dbReference type="InterPro" id="IPR002048">
    <property type="entry name" value="EF_hand_dom"/>
</dbReference>
<accession>G0UV50</accession>
<protein>
    <submittedName>
        <fullName evidence="5">Uncharacterized protein TCIL3000_10_230</fullName>
    </submittedName>
</protein>
<dbReference type="PROSITE" id="PS00018">
    <property type="entry name" value="EF_HAND_1"/>
    <property type="match status" value="2"/>
</dbReference>
<dbReference type="PANTHER" id="PTHR45942">
    <property type="entry name" value="PROTEIN PHOSPATASE 3 REGULATORY SUBUNIT B ALPHA ISOFORM TYPE 1"/>
    <property type="match status" value="1"/>
</dbReference>
<keyword evidence="3" id="KW-0106">Calcium</keyword>
<dbReference type="Gene3D" id="1.10.238.10">
    <property type="entry name" value="EF-hand"/>
    <property type="match status" value="1"/>
</dbReference>
<dbReference type="InterPro" id="IPR018247">
    <property type="entry name" value="EF_Hand_1_Ca_BS"/>
</dbReference>